<dbReference type="OrthoDB" id="10003767at2759"/>
<evidence type="ECO:0000313" key="2">
    <source>
        <dbReference type="EMBL" id="KAF2668770.1"/>
    </source>
</evidence>
<feature type="compositionally biased region" description="Polar residues" evidence="1">
    <location>
        <begin position="136"/>
        <end position="146"/>
    </location>
</feature>
<dbReference type="InterPro" id="IPR011009">
    <property type="entry name" value="Kinase-like_dom_sf"/>
</dbReference>
<feature type="compositionally biased region" description="Acidic residues" evidence="1">
    <location>
        <begin position="154"/>
        <end position="163"/>
    </location>
</feature>
<feature type="compositionally biased region" description="Polar residues" evidence="1">
    <location>
        <begin position="77"/>
        <end position="93"/>
    </location>
</feature>
<gene>
    <name evidence="2" type="ORF">BT63DRAFT_414735</name>
</gene>
<feature type="region of interest" description="Disordered" evidence="1">
    <location>
        <begin position="35"/>
        <end position="123"/>
    </location>
</feature>
<feature type="region of interest" description="Disordered" evidence="1">
    <location>
        <begin position="477"/>
        <end position="501"/>
    </location>
</feature>
<name>A0A6A6U9Z8_9PEZI</name>
<feature type="compositionally biased region" description="Low complexity" evidence="1">
    <location>
        <begin position="273"/>
        <end position="282"/>
    </location>
</feature>
<protein>
    <recommendedName>
        <fullName evidence="4">Aminoglycoside phosphotransferase domain-containing protein</fullName>
    </recommendedName>
</protein>
<feature type="compositionally biased region" description="Basic and acidic residues" evidence="1">
    <location>
        <begin position="234"/>
        <end position="261"/>
    </location>
</feature>
<dbReference type="PANTHER" id="PTHR21310">
    <property type="entry name" value="AMINOGLYCOSIDE PHOSPHOTRANSFERASE-RELATED-RELATED"/>
    <property type="match status" value="1"/>
</dbReference>
<evidence type="ECO:0000313" key="3">
    <source>
        <dbReference type="Proteomes" id="UP000799302"/>
    </source>
</evidence>
<feature type="compositionally biased region" description="Basic and acidic residues" evidence="1">
    <location>
        <begin position="490"/>
        <end position="499"/>
    </location>
</feature>
<sequence length="1040" mass="114920">MSSALGSASSADGARGLRAKFSKFEKRTLKKVSKLFKRAKSSRAHQKYTEKVSDSDQSPPEPSRPPPPIPDLASSPHDSLSPTNAVETTSVNSAVVPVSTAGFIRPDGYPVRTSSLRQTEGPVTLYDGPIETNYTAFKQQSSSDQHYSPKLDPLIEENDEEECSAPTQPASSQVEGAAATFSTEDAFKQLLLRLDMLQERVAAIDAKIDRREYKSIGTQTEGKELAEPTPPESVKGDQSEGSNSHREQRDACVAPQKEETTSRSGSLKPNETSSSAPVVSSNAAVVLPEEEVAPEEEVSQEQVVQEQQVVQDEQPSLSAAAPPAIAQSFWNVVLDQPSPKQADNPKPELLEYTQLLNNIEEFMGEEVAPKFAPGDAEASGSNPGDENGHLEQRSLQFRQFHPHEPLPLASEELNGVSLAGYVFPASPYPVVREDFSSMARMATSAESPVTAVQLPQATAVQTPVVPATVAPSVVSLAVPQKRKAPSPQTAEERKAEPERKKKRSAAVAAVAVAPVVVAPVAIAPVAIAPVAIAPVAVEPAVAAQAPESPSELKEREDRERWGEILELRNRDIAPVIYDLFQGAKVIQMIGKRGSFHRCWIVTFESPTEGEMKVVVRISIRATRERWTGEDAWKLKNDSRQLKWLSPRFSCAAKVYAFSTDFDNSIGRPYQIQEYKEGISLDRAWNADPRHFGFSTTFALQKQLILNVAEKYRELSHLGDFRASGGLYFNTDDPNAPPEVGPFFQEGCHERNLEPRFSPGAADFGQVLASKFAKMHEITSTKPCKPDEALVRTGAVWLIKSFLKKVYPSLTDDEVDRQREMLEDDEEEVRVECWQEALGQIIRHSSDDTTLPRFLIKHPDFNWQNILINDKGEVVAFIDMDQLSVVPAELACAAPPFFMYPDWNPCYKHLIYDPSIKRSSLQDAKMNRWFYAKCLENQPTAGSQDLYKKGWAHVLAAIWEPLKEGNMNWLIMVAEEMLAQRYSESSEKSIEAKLMFLGGKCPDLTESVQKGVMEVIGTWMEQENADFADGFGTVLEAVFST</sequence>
<dbReference type="InterPro" id="IPR051678">
    <property type="entry name" value="AGP_Transferase"/>
</dbReference>
<accession>A0A6A6U9Z8</accession>
<dbReference type="AlphaFoldDB" id="A0A6A6U9Z8"/>
<feature type="region of interest" description="Disordered" evidence="1">
    <location>
        <begin position="1"/>
        <end position="23"/>
    </location>
</feature>
<proteinExistence type="predicted"/>
<feature type="compositionally biased region" description="Basic residues" evidence="1">
    <location>
        <begin position="35"/>
        <end position="46"/>
    </location>
</feature>
<dbReference type="EMBL" id="MU004236">
    <property type="protein sequence ID" value="KAF2668770.1"/>
    <property type="molecule type" value="Genomic_DNA"/>
</dbReference>
<feature type="compositionally biased region" description="Low complexity" evidence="1">
    <location>
        <begin position="1"/>
        <end position="16"/>
    </location>
</feature>
<dbReference type="SUPFAM" id="SSF56112">
    <property type="entry name" value="Protein kinase-like (PK-like)"/>
    <property type="match status" value="1"/>
</dbReference>
<evidence type="ECO:0000256" key="1">
    <source>
        <dbReference type="SAM" id="MobiDB-lite"/>
    </source>
</evidence>
<feature type="region of interest" description="Disordered" evidence="1">
    <location>
        <begin position="215"/>
        <end position="282"/>
    </location>
</feature>
<reference evidence="2" key="1">
    <citation type="journal article" date="2020" name="Stud. Mycol.">
        <title>101 Dothideomycetes genomes: a test case for predicting lifestyles and emergence of pathogens.</title>
        <authorList>
            <person name="Haridas S."/>
            <person name="Albert R."/>
            <person name="Binder M."/>
            <person name="Bloem J."/>
            <person name="Labutti K."/>
            <person name="Salamov A."/>
            <person name="Andreopoulos B."/>
            <person name="Baker S."/>
            <person name="Barry K."/>
            <person name="Bills G."/>
            <person name="Bluhm B."/>
            <person name="Cannon C."/>
            <person name="Castanera R."/>
            <person name="Culley D."/>
            <person name="Daum C."/>
            <person name="Ezra D."/>
            <person name="Gonzalez J."/>
            <person name="Henrissat B."/>
            <person name="Kuo A."/>
            <person name="Liang C."/>
            <person name="Lipzen A."/>
            <person name="Lutzoni F."/>
            <person name="Magnuson J."/>
            <person name="Mondo S."/>
            <person name="Nolan M."/>
            <person name="Ohm R."/>
            <person name="Pangilinan J."/>
            <person name="Park H.-J."/>
            <person name="Ramirez L."/>
            <person name="Alfaro M."/>
            <person name="Sun H."/>
            <person name="Tritt A."/>
            <person name="Yoshinaga Y."/>
            <person name="Zwiers L.-H."/>
            <person name="Turgeon B."/>
            <person name="Goodwin S."/>
            <person name="Spatafora J."/>
            <person name="Crous P."/>
            <person name="Grigoriev I."/>
        </authorList>
    </citation>
    <scope>NUCLEOTIDE SEQUENCE</scope>
    <source>
        <strain evidence="2">CBS 115976</strain>
    </source>
</reference>
<feature type="compositionally biased region" description="Polar residues" evidence="1">
    <location>
        <begin position="262"/>
        <end position="272"/>
    </location>
</feature>
<evidence type="ECO:0008006" key="4">
    <source>
        <dbReference type="Google" id="ProtNLM"/>
    </source>
</evidence>
<feature type="compositionally biased region" description="Polar residues" evidence="1">
    <location>
        <begin position="165"/>
        <end position="174"/>
    </location>
</feature>
<dbReference type="Proteomes" id="UP000799302">
    <property type="component" value="Unassembled WGS sequence"/>
</dbReference>
<dbReference type="PANTHER" id="PTHR21310:SF15">
    <property type="entry name" value="AMINOGLYCOSIDE PHOSPHOTRANSFERASE DOMAIN-CONTAINING PROTEIN"/>
    <property type="match status" value="1"/>
</dbReference>
<feature type="region of interest" description="Disordered" evidence="1">
    <location>
        <begin position="136"/>
        <end position="179"/>
    </location>
</feature>
<organism evidence="2 3">
    <name type="scientific">Microthyrium microscopicum</name>
    <dbReference type="NCBI Taxonomy" id="703497"/>
    <lineage>
        <taxon>Eukaryota</taxon>
        <taxon>Fungi</taxon>
        <taxon>Dikarya</taxon>
        <taxon>Ascomycota</taxon>
        <taxon>Pezizomycotina</taxon>
        <taxon>Dothideomycetes</taxon>
        <taxon>Dothideomycetes incertae sedis</taxon>
        <taxon>Microthyriales</taxon>
        <taxon>Microthyriaceae</taxon>
        <taxon>Microthyrium</taxon>
    </lineage>
</organism>
<feature type="compositionally biased region" description="Pro residues" evidence="1">
    <location>
        <begin position="59"/>
        <end position="70"/>
    </location>
</feature>
<keyword evidence="3" id="KW-1185">Reference proteome</keyword>